<evidence type="ECO:0008006" key="5">
    <source>
        <dbReference type="Google" id="ProtNLM"/>
    </source>
</evidence>
<evidence type="ECO:0000313" key="4">
    <source>
        <dbReference type="Proteomes" id="UP000824782"/>
    </source>
</evidence>
<dbReference type="PANTHER" id="PTHR15260:SF1">
    <property type="entry name" value="SARCOSPAN"/>
    <property type="match status" value="1"/>
</dbReference>
<feature type="compositionally biased region" description="Basic and acidic residues" evidence="1">
    <location>
        <begin position="1"/>
        <end position="11"/>
    </location>
</feature>
<dbReference type="GO" id="GO:0042383">
    <property type="term" value="C:sarcolemma"/>
    <property type="evidence" value="ECO:0007669"/>
    <property type="project" value="TreeGrafter"/>
</dbReference>
<dbReference type="PANTHER" id="PTHR15260">
    <property type="entry name" value="SARCOSPAN"/>
    <property type="match status" value="1"/>
</dbReference>
<proteinExistence type="predicted"/>
<accession>A0AAV6YKL4</accession>
<name>A0AAV6YKL4_ENGPU</name>
<comment type="caution">
    <text evidence="3">The sequence shown here is derived from an EMBL/GenBank/DDBJ whole genome shotgun (WGS) entry which is preliminary data.</text>
</comment>
<organism evidence="3 4">
    <name type="scientific">Engystomops pustulosus</name>
    <name type="common">Tungara frog</name>
    <name type="synonym">Physalaemus pustulosus</name>
    <dbReference type="NCBI Taxonomy" id="76066"/>
    <lineage>
        <taxon>Eukaryota</taxon>
        <taxon>Metazoa</taxon>
        <taxon>Chordata</taxon>
        <taxon>Craniata</taxon>
        <taxon>Vertebrata</taxon>
        <taxon>Euteleostomi</taxon>
        <taxon>Amphibia</taxon>
        <taxon>Batrachia</taxon>
        <taxon>Anura</taxon>
        <taxon>Neobatrachia</taxon>
        <taxon>Hyloidea</taxon>
        <taxon>Leptodactylidae</taxon>
        <taxon>Leiuperinae</taxon>
        <taxon>Engystomops</taxon>
    </lineage>
</organism>
<dbReference type="Proteomes" id="UP000824782">
    <property type="component" value="Unassembled WGS sequence"/>
</dbReference>
<dbReference type="GO" id="GO:0016010">
    <property type="term" value="C:dystrophin-associated glycoprotein complex"/>
    <property type="evidence" value="ECO:0007669"/>
    <property type="project" value="InterPro"/>
</dbReference>
<evidence type="ECO:0000256" key="2">
    <source>
        <dbReference type="SAM" id="Phobius"/>
    </source>
</evidence>
<protein>
    <recommendedName>
        <fullName evidence="5">Sarcospan</fullName>
    </recommendedName>
</protein>
<feature type="region of interest" description="Disordered" evidence="1">
    <location>
        <begin position="1"/>
        <end position="49"/>
    </location>
</feature>
<dbReference type="EMBL" id="WNYA01024949">
    <property type="protein sequence ID" value="KAG8537964.1"/>
    <property type="molecule type" value="Genomic_DNA"/>
</dbReference>
<keyword evidence="4" id="KW-1185">Reference proteome</keyword>
<keyword evidence="2" id="KW-1133">Transmembrane helix</keyword>
<feature type="transmembrane region" description="Helical" evidence="2">
    <location>
        <begin position="56"/>
        <end position="78"/>
    </location>
</feature>
<dbReference type="AlphaFoldDB" id="A0AAV6YKL4"/>
<evidence type="ECO:0000313" key="3">
    <source>
        <dbReference type="EMBL" id="KAG8537964.1"/>
    </source>
</evidence>
<sequence length="131" mass="14134">MGAEEKRKTSPRDQAAGGSAEAQQTPQTDAKKKKKDDEKSGALDTSQNCCGCRFPLLVALLQLTLGVSITVVAIIMAINCSSLLVRDTPHWAGIIVSIAPKPMSDFSGFSFNLLHAVTLWHDAHVAQRRFA</sequence>
<reference evidence="3" key="1">
    <citation type="thesis" date="2020" institute="ProQuest LLC" country="789 East Eisenhower Parkway, Ann Arbor, MI, USA">
        <title>Comparative Genomics and Chromosome Evolution.</title>
        <authorList>
            <person name="Mudd A.B."/>
        </authorList>
    </citation>
    <scope>NUCLEOTIDE SEQUENCE</scope>
    <source>
        <strain evidence="3">237g6f4</strain>
        <tissue evidence="3">Blood</tissue>
    </source>
</reference>
<gene>
    <name evidence="3" type="ORF">GDO81_023501</name>
</gene>
<keyword evidence="2" id="KW-0812">Transmembrane</keyword>
<dbReference type="InterPro" id="IPR030429">
    <property type="entry name" value="Sarcospan"/>
</dbReference>
<evidence type="ECO:0000256" key="1">
    <source>
        <dbReference type="SAM" id="MobiDB-lite"/>
    </source>
</evidence>
<keyword evidence="2" id="KW-0472">Membrane</keyword>